<comment type="caution">
    <text evidence="3">The sequence shown here is derived from an EMBL/GenBank/DDBJ whole genome shotgun (WGS) entry which is preliminary data.</text>
</comment>
<keyword evidence="2" id="KW-0732">Signal</keyword>
<dbReference type="AlphaFoldDB" id="A0AAD7JG10"/>
<protein>
    <submittedName>
        <fullName evidence="3">Uncharacterized protein</fullName>
    </submittedName>
</protein>
<name>A0AAD7JG10_9AGAR</name>
<feature type="region of interest" description="Disordered" evidence="1">
    <location>
        <begin position="166"/>
        <end position="203"/>
    </location>
</feature>
<dbReference type="EMBL" id="JARKIB010000034">
    <property type="protein sequence ID" value="KAJ7761768.1"/>
    <property type="molecule type" value="Genomic_DNA"/>
</dbReference>
<dbReference type="Proteomes" id="UP001215598">
    <property type="component" value="Unassembled WGS sequence"/>
</dbReference>
<evidence type="ECO:0000313" key="3">
    <source>
        <dbReference type="EMBL" id="KAJ7761768.1"/>
    </source>
</evidence>
<feature type="chain" id="PRO_5042152952" evidence="2">
    <location>
        <begin position="22"/>
        <end position="815"/>
    </location>
</feature>
<sequence length="815" mass="89139">MRWMCVLFLLKILTPCWFSLAVAWLLAAVAYTPNACAAGQYFNTGRRSEYREYPGQPGQICICSHPWLRHLRADNNNSQFLGARGPAPSQPAATRPQSLFVEAERPAPSTAFSLFAPSPPSGPVLPPPVAAYQGLHGSGTFAPFQKPQPASGTIQVQRGNSIHRMHVDAGSSPAGKTKRKKPATSANSNNPFGLPDDNSNDLFAPPDAPIQAIANGPSPGFVRFLLIILPFTTGEFEEPAYPSPPLAITTSTHLRPLLDIVERAGLSTVLDLRKSAAQSQWPTILQTILDHLTQHNLQFGHHPDHPASTTAFEFAPFQLLEMRNGQVQQHRNFTPANVLERDLNTSKLTKISRKTRHPEEENINPLFFNPRWKNLRGQGGFNMILGTHLCYPWHVFHGSGIFQGSAPVTHCIAGCPDVPEVGLTQTANTYRAPRDNKRKRSPGSSEDGSYSDDDSNSESSEVPVALAPPRRRHRSPIEADDNEFPVALAPPRRRPHQPYIEVDDFSDGHSDSPIHEDLPHPQAIVAPEPPPSERRAEIEQQVVERERQANDLVGQVIQSERDSGVPAVAVLCGRDVLQWRTNVCTAVNSDDVKSLYIAGPSVPAMADTLVSLIRALVCDQPISNVVPSTGVELEPVPSFAGFLGVDRSFQVRADDHETASGDGVERSVFVAGLTSRVQDNQRWGASSGMYSRPVFYGIPGVRRETHITEFAVDGAWVALYMVLFGVGPDPICPFMLLAATRKDHQWLGDLSLEYIHALDPSAARLLAPWFAITADTVFKLPDEGSHSALLLVAAFLPIPVCRKHVSRVVLTGTTP</sequence>
<feature type="signal peptide" evidence="2">
    <location>
        <begin position="1"/>
        <end position="21"/>
    </location>
</feature>
<accession>A0AAD7JG10</accession>
<evidence type="ECO:0000256" key="1">
    <source>
        <dbReference type="SAM" id="MobiDB-lite"/>
    </source>
</evidence>
<feature type="compositionally biased region" description="Basic and acidic residues" evidence="1">
    <location>
        <begin position="506"/>
        <end position="519"/>
    </location>
</feature>
<keyword evidence="4" id="KW-1185">Reference proteome</keyword>
<evidence type="ECO:0000313" key="4">
    <source>
        <dbReference type="Proteomes" id="UP001215598"/>
    </source>
</evidence>
<evidence type="ECO:0000256" key="2">
    <source>
        <dbReference type="SAM" id="SignalP"/>
    </source>
</evidence>
<organism evidence="3 4">
    <name type="scientific">Mycena metata</name>
    <dbReference type="NCBI Taxonomy" id="1033252"/>
    <lineage>
        <taxon>Eukaryota</taxon>
        <taxon>Fungi</taxon>
        <taxon>Dikarya</taxon>
        <taxon>Basidiomycota</taxon>
        <taxon>Agaricomycotina</taxon>
        <taxon>Agaricomycetes</taxon>
        <taxon>Agaricomycetidae</taxon>
        <taxon>Agaricales</taxon>
        <taxon>Marasmiineae</taxon>
        <taxon>Mycenaceae</taxon>
        <taxon>Mycena</taxon>
    </lineage>
</organism>
<feature type="region of interest" description="Disordered" evidence="1">
    <location>
        <begin position="426"/>
        <end position="532"/>
    </location>
</feature>
<reference evidence="3" key="1">
    <citation type="submission" date="2023-03" db="EMBL/GenBank/DDBJ databases">
        <title>Massive genome expansion in bonnet fungi (Mycena s.s.) driven by repeated elements and novel gene families across ecological guilds.</title>
        <authorList>
            <consortium name="Lawrence Berkeley National Laboratory"/>
            <person name="Harder C.B."/>
            <person name="Miyauchi S."/>
            <person name="Viragh M."/>
            <person name="Kuo A."/>
            <person name="Thoen E."/>
            <person name="Andreopoulos B."/>
            <person name="Lu D."/>
            <person name="Skrede I."/>
            <person name="Drula E."/>
            <person name="Henrissat B."/>
            <person name="Morin E."/>
            <person name="Kohler A."/>
            <person name="Barry K."/>
            <person name="LaButti K."/>
            <person name="Morin E."/>
            <person name="Salamov A."/>
            <person name="Lipzen A."/>
            <person name="Mereny Z."/>
            <person name="Hegedus B."/>
            <person name="Baldrian P."/>
            <person name="Stursova M."/>
            <person name="Weitz H."/>
            <person name="Taylor A."/>
            <person name="Grigoriev I.V."/>
            <person name="Nagy L.G."/>
            <person name="Martin F."/>
            <person name="Kauserud H."/>
        </authorList>
    </citation>
    <scope>NUCLEOTIDE SEQUENCE</scope>
    <source>
        <strain evidence="3">CBHHK182m</strain>
    </source>
</reference>
<gene>
    <name evidence="3" type="ORF">B0H16DRAFT_1809971</name>
</gene>
<proteinExistence type="predicted"/>